<dbReference type="EMBL" id="LSNE01000007">
    <property type="protein sequence ID" value="KXI28262.1"/>
    <property type="molecule type" value="Genomic_DNA"/>
</dbReference>
<dbReference type="STRING" id="1799789.AX660_17960"/>
<feature type="domain" description="DUF547" evidence="2">
    <location>
        <begin position="127"/>
        <end position="238"/>
    </location>
</feature>
<dbReference type="InterPro" id="IPR006869">
    <property type="entry name" value="DUF547"/>
</dbReference>
<reference evidence="4" key="1">
    <citation type="submission" date="2016-02" db="EMBL/GenBank/DDBJ databases">
        <authorList>
            <person name="Schultz-Johansen M."/>
            <person name="Glaring M.A."/>
            <person name="Bech P.K."/>
            <person name="Stougaard P."/>
        </authorList>
    </citation>
    <scope>NUCLEOTIDE SEQUENCE [LARGE SCALE GENOMIC DNA]</scope>
    <source>
        <strain evidence="4">S66</strain>
    </source>
</reference>
<feature type="signal peptide" evidence="1">
    <location>
        <begin position="1"/>
        <end position="26"/>
    </location>
</feature>
<evidence type="ECO:0000313" key="4">
    <source>
        <dbReference type="Proteomes" id="UP000070299"/>
    </source>
</evidence>
<dbReference type="Proteomes" id="UP000070299">
    <property type="component" value="Unassembled WGS sequence"/>
</dbReference>
<protein>
    <recommendedName>
        <fullName evidence="2">DUF547 domain-containing protein</fullName>
    </recommendedName>
</protein>
<feature type="chain" id="PRO_5007469132" description="DUF547 domain-containing protein" evidence="1">
    <location>
        <begin position="27"/>
        <end position="401"/>
    </location>
</feature>
<proteinExistence type="predicted"/>
<organism evidence="3 4">
    <name type="scientific">Paraglaciecola hydrolytica</name>
    <dbReference type="NCBI Taxonomy" id="1799789"/>
    <lineage>
        <taxon>Bacteria</taxon>
        <taxon>Pseudomonadati</taxon>
        <taxon>Pseudomonadota</taxon>
        <taxon>Gammaproteobacteria</taxon>
        <taxon>Alteromonadales</taxon>
        <taxon>Alteromonadaceae</taxon>
        <taxon>Paraglaciecola</taxon>
    </lineage>
</organism>
<dbReference type="RefSeq" id="WP_068378389.1">
    <property type="nucleotide sequence ID" value="NZ_LSNE01000007.1"/>
</dbReference>
<evidence type="ECO:0000313" key="3">
    <source>
        <dbReference type="EMBL" id="KXI28262.1"/>
    </source>
</evidence>
<keyword evidence="1" id="KW-0732">Signal</keyword>
<accession>A0A135ZZ57</accession>
<name>A0A135ZZ57_9ALTE</name>
<gene>
    <name evidence="3" type="ORF">AX660_17960</name>
</gene>
<evidence type="ECO:0000256" key="1">
    <source>
        <dbReference type="SAM" id="SignalP"/>
    </source>
</evidence>
<dbReference type="OrthoDB" id="526867at2"/>
<keyword evidence="4" id="KW-1185">Reference proteome</keyword>
<comment type="caution">
    <text evidence="3">The sequence shown here is derived from an EMBL/GenBank/DDBJ whole genome shotgun (WGS) entry which is preliminary data.</text>
</comment>
<evidence type="ECO:0000259" key="2">
    <source>
        <dbReference type="Pfam" id="PF04784"/>
    </source>
</evidence>
<sequence>MKSMLILIKRISMTAVMLSIITAVNADEKNVPEPFKGDNPSSSYSILYDDIDVLFRGTVLATGMSDRARAKESSAEIGSRIKTNVNSLTALEGNRFFYEAFETEEDKAILSNIRKNLEELPSTAPLKHFHKSEQLAYWLNLYNITLLDEIVKIYPKRDLEDQLEGKNSLLNKKLLKVSGVTLSLNDIHHKILMPKYDNDPLIIYGLYQGVIGGPNIRREAYKGETVFSALKENAYEFVNSNRGTYADRGGVFRVSSLYERNEDYFPNFKSDLKAHLEKYIIGDMNYYLEESKRIRTNISNWDITDLYGSKRKSNSSSATSEAALLDAGSSNNDALPEQLKGAGIFTQGALSDTFSRLSPEISRFTPEQLAQIRALHFKAADNAGRVEVTDIEKEESTEEQN</sequence>
<dbReference type="AlphaFoldDB" id="A0A135ZZ57"/>
<dbReference type="Pfam" id="PF04784">
    <property type="entry name" value="DUF547"/>
    <property type="match status" value="1"/>
</dbReference>